<dbReference type="InterPro" id="IPR001789">
    <property type="entry name" value="Sig_transdc_resp-reg_receiver"/>
</dbReference>
<dbReference type="KEGG" id="hhy:Halhy_4827"/>
<organism evidence="8 9">
    <name type="scientific">Haliscomenobacter hydrossis (strain ATCC 27775 / DSM 1100 / LMG 10767 / O)</name>
    <dbReference type="NCBI Taxonomy" id="760192"/>
    <lineage>
        <taxon>Bacteria</taxon>
        <taxon>Pseudomonadati</taxon>
        <taxon>Bacteroidota</taxon>
        <taxon>Saprospiria</taxon>
        <taxon>Saprospirales</taxon>
        <taxon>Haliscomenobacteraceae</taxon>
        <taxon>Haliscomenobacter</taxon>
    </lineage>
</organism>
<dbReference type="EMBL" id="CP002691">
    <property type="protein sequence ID" value="AEE52660.1"/>
    <property type="molecule type" value="Genomic_DNA"/>
</dbReference>
<dbReference type="Pfam" id="PF00196">
    <property type="entry name" value="GerE"/>
    <property type="match status" value="1"/>
</dbReference>
<dbReference type="GO" id="GO:0000160">
    <property type="term" value="P:phosphorelay signal transduction system"/>
    <property type="evidence" value="ECO:0007669"/>
    <property type="project" value="InterPro"/>
</dbReference>
<evidence type="ECO:0000313" key="9">
    <source>
        <dbReference type="Proteomes" id="UP000008461"/>
    </source>
</evidence>
<dbReference type="InterPro" id="IPR011006">
    <property type="entry name" value="CheY-like_superfamily"/>
</dbReference>
<dbReference type="PANTHER" id="PTHR43214:SF41">
    <property type="entry name" value="NITRATE_NITRITE RESPONSE REGULATOR PROTEIN NARP"/>
    <property type="match status" value="1"/>
</dbReference>
<dbReference type="RefSeq" id="WP_013767197.1">
    <property type="nucleotide sequence ID" value="NC_015510.1"/>
</dbReference>
<dbReference type="STRING" id="760192.Halhy_4827"/>
<dbReference type="InterPro" id="IPR016032">
    <property type="entry name" value="Sig_transdc_resp-reg_C-effctor"/>
</dbReference>
<reference evidence="8 9" key="1">
    <citation type="journal article" date="2011" name="Stand. Genomic Sci.">
        <title>Complete genome sequence of Haliscomenobacter hydrossis type strain (O).</title>
        <authorList>
            <consortium name="US DOE Joint Genome Institute (JGI-PGF)"/>
            <person name="Daligault H."/>
            <person name="Lapidus A."/>
            <person name="Zeytun A."/>
            <person name="Nolan M."/>
            <person name="Lucas S."/>
            <person name="Del Rio T.G."/>
            <person name="Tice H."/>
            <person name="Cheng J.F."/>
            <person name="Tapia R."/>
            <person name="Han C."/>
            <person name="Goodwin L."/>
            <person name="Pitluck S."/>
            <person name="Liolios K."/>
            <person name="Pagani I."/>
            <person name="Ivanova N."/>
            <person name="Huntemann M."/>
            <person name="Mavromatis K."/>
            <person name="Mikhailova N."/>
            <person name="Pati A."/>
            <person name="Chen A."/>
            <person name="Palaniappan K."/>
            <person name="Land M."/>
            <person name="Hauser L."/>
            <person name="Brambilla E.M."/>
            <person name="Rohde M."/>
            <person name="Verbarg S."/>
            <person name="Goker M."/>
            <person name="Bristow J."/>
            <person name="Eisen J.A."/>
            <person name="Markowitz V."/>
            <person name="Hugenholtz P."/>
            <person name="Kyrpides N.C."/>
            <person name="Klenk H.P."/>
            <person name="Woyke T."/>
        </authorList>
    </citation>
    <scope>NUCLEOTIDE SEQUENCE [LARGE SCALE GENOMIC DNA]</scope>
    <source>
        <strain evidence="9">ATCC 27775 / DSM 1100 / LMG 10767 / O</strain>
    </source>
</reference>
<keyword evidence="4" id="KW-0804">Transcription</keyword>
<keyword evidence="2" id="KW-0805">Transcription regulation</keyword>
<evidence type="ECO:0000256" key="4">
    <source>
        <dbReference type="ARBA" id="ARBA00023163"/>
    </source>
</evidence>
<feature type="modified residue" description="4-aspartylphosphate" evidence="5">
    <location>
        <position position="56"/>
    </location>
</feature>
<keyword evidence="1 5" id="KW-0597">Phosphoprotein</keyword>
<dbReference type="PROSITE" id="PS50043">
    <property type="entry name" value="HTH_LUXR_2"/>
    <property type="match status" value="1"/>
</dbReference>
<dbReference type="SMART" id="SM00421">
    <property type="entry name" value="HTH_LUXR"/>
    <property type="match status" value="1"/>
</dbReference>
<dbReference type="InterPro" id="IPR039420">
    <property type="entry name" value="WalR-like"/>
</dbReference>
<dbReference type="HOGENOM" id="CLU_000445_90_1_10"/>
<dbReference type="PROSITE" id="PS00622">
    <property type="entry name" value="HTH_LUXR_1"/>
    <property type="match status" value="1"/>
</dbReference>
<dbReference type="eggNOG" id="COG2197">
    <property type="taxonomic scope" value="Bacteria"/>
</dbReference>
<evidence type="ECO:0000256" key="1">
    <source>
        <dbReference type="ARBA" id="ARBA00022553"/>
    </source>
</evidence>
<dbReference type="SMART" id="SM00448">
    <property type="entry name" value="REC"/>
    <property type="match status" value="1"/>
</dbReference>
<evidence type="ECO:0000256" key="3">
    <source>
        <dbReference type="ARBA" id="ARBA00023125"/>
    </source>
</evidence>
<protein>
    <submittedName>
        <fullName evidence="8">Two component transcriptional regulator, LuxR family</fullName>
    </submittedName>
</protein>
<keyword evidence="9" id="KW-1185">Reference proteome</keyword>
<dbReference type="InterPro" id="IPR058245">
    <property type="entry name" value="NreC/VraR/RcsB-like_REC"/>
</dbReference>
<dbReference type="CDD" id="cd17535">
    <property type="entry name" value="REC_NarL-like"/>
    <property type="match status" value="1"/>
</dbReference>
<name>F4KYX3_HALH1</name>
<dbReference type="OrthoDB" id="965844at2"/>
<gene>
    <name evidence="8" type="ordered locus">Halhy_4827</name>
</gene>
<reference key="2">
    <citation type="submission" date="2011-04" db="EMBL/GenBank/DDBJ databases">
        <title>Complete sequence of chromosome of Haliscomenobacter hydrossis DSM 1100.</title>
        <authorList>
            <consortium name="US DOE Joint Genome Institute (JGI-PGF)"/>
            <person name="Lucas S."/>
            <person name="Han J."/>
            <person name="Lapidus A."/>
            <person name="Bruce D."/>
            <person name="Goodwin L."/>
            <person name="Pitluck S."/>
            <person name="Peters L."/>
            <person name="Kyrpides N."/>
            <person name="Mavromatis K."/>
            <person name="Ivanova N."/>
            <person name="Ovchinnikova G."/>
            <person name="Pagani I."/>
            <person name="Daligault H."/>
            <person name="Detter J.C."/>
            <person name="Han C."/>
            <person name="Land M."/>
            <person name="Hauser L."/>
            <person name="Markowitz V."/>
            <person name="Cheng J.-F."/>
            <person name="Hugenholtz P."/>
            <person name="Woyke T."/>
            <person name="Wu D."/>
            <person name="Verbarg S."/>
            <person name="Frueling A."/>
            <person name="Brambilla E."/>
            <person name="Klenk H.-P."/>
            <person name="Eisen J.A."/>
        </authorList>
    </citation>
    <scope>NUCLEOTIDE SEQUENCE</scope>
    <source>
        <strain>DSM 1100</strain>
    </source>
</reference>
<dbReference type="AlphaFoldDB" id="F4KYX3"/>
<evidence type="ECO:0000313" key="8">
    <source>
        <dbReference type="EMBL" id="AEE52660.1"/>
    </source>
</evidence>
<dbReference type="CDD" id="cd06170">
    <property type="entry name" value="LuxR_C_like"/>
    <property type="match status" value="1"/>
</dbReference>
<dbReference type="SUPFAM" id="SSF52172">
    <property type="entry name" value="CheY-like"/>
    <property type="match status" value="1"/>
</dbReference>
<dbReference type="PANTHER" id="PTHR43214">
    <property type="entry name" value="TWO-COMPONENT RESPONSE REGULATOR"/>
    <property type="match status" value="1"/>
</dbReference>
<sequence>MKQYTVLLADEQPLVRLALRQLLSQRDHYQVVAEVGNEEELLASLKINKPDLVVIDYSQSESFRPSTIAKIKTVSPQTQVLVISADTRKENIFQVLEMGVTSFLTKTCGTNEILDAAHATLKGDKFFCTRVIDCLLEKSFSKDTQVNCAPTPLSSREIEIVQLSARGLIAKEIADTLNLSTHTVYTHRKNIMKKLQINSSSELVLYAVSKGLVQNEG</sequence>
<dbReference type="PRINTS" id="PR00038">
    <property type="entry name" value="HTHLUXR"/>
</dbReference>
<evidence type="ECO:0000259" key="6">
    <source>
        <dbReference type="PROSITE" id="PS50043"/>
    </source>
</evidence>
<dbReference type="Pfam" id="PF00072">
    <property type="entry name" value="Response_reg"/>
    <property type="match status" value="1"/>
</dbReference>
<dbReference type="Proteomes" id="UP000008461">
    <property type="component" value="Chromosome"/>
</dbReference>
<evidence type="ECO:0000256" key="2">
    <source>
        <dbReference type="ARBA" id="ARBA00023015"/>
    </source>
</evidence>
<accession>F4KYX3</accession>
<dbReference type="SUPFAM" id="SSF46894">
    <property type="entry name" value="C-terminal effector domain of the bipartite response regulators"/>
    <property type="match status" value="1"/>
</dbReference>
<evidence type="ECO:0000259" key="7">
    <source>
        <dbReference type="PROSITE" id="PS50110"/>
    </source>
</evidence>
<dbReference type="Gene3D" id="3.40.50.2300">
    <property type="match status" value="1"/>
</dbReference>
<evidence type="ECO:0000256" key="5">
    <source>
        <dbReference type="PROSITE-ProRule" id="PRU00169"/>
    </source>
</evidence>
<feature type="domain" description="Response regulatory" evidence="7">
    <location>
        <begin position="5"/>
        <end position="121"/>
    </location>
</feature>
<keyword evidence="3" id="KW-0238">DNA-binding</keyword>
<dbReference type="InterPro" id="IPR000792">
    <property type="entry name" value="Tscrpt_reg_LuxR_C"/>
</dbReference>
<dbReference type="GO" id="GO:0003677">
    <property type="term" value="F:DNA binding"/>
    <property type="evidence" value="ECO:0007669"/>
    <property type="project" value="UniProtKB-KW"/>
</dbReference>
<feature type="domain" description="HTH luxR-type" evidence="6">
    <location>
        <begin position="146"/>
        <end position="211"/>
    </location>
</feature>
<dbReference type="GO" id="GO:0006355">
    <property type="term" value="P:regulation of DNA-templated transcription"/>
    <property type="evidence" value="ECO:0007669"/>
    <property type="project" value="InterPro"/>
</dbReference>
<dbReference type="PROSITE" id="PS50110">
    <property type="entry name" value="RESPONSE_REGULATORY"/>
    <property type="match status" value="1"/>
</dbReference>
<proteinExistence type="predicted"/>